<dbReference type="GO" id="GO:0003676">
    <property type="term" value="F:nucleic acid binding"/>
    <property type="evidence" value="ECO:0007669"/>
    <property type="project" value="InterPro"/>
</dbReference>
<dbReference type="GO" id="GO:0008270">
    <property type="term" value="F:zinc ion binding"/>
    <property type="evidence" value="ECO:0007669"/>
    <property type="project" value="InterPro"/>
</dbReference>
<organism evidence="3 4">
    <name type="scientific">Echinostoma caproni</name>
    <dbReference type="NCBI Taxonomy" id="27848"/>
    <lineage>
        <taxon>Eukaryota</taxon>
        <taxon>Metazoa</taxon>
        <taxon>Spiralia</taxon>
        <taxon>Lophotrochozoa</taxon>
        <taxon>Platyhelminthes</taxon>
        <taxon>Trematoda</taxon>
        <taxon>Digenea</taxon>
        <taxon>Plagiorchiida</taxon>
        <taxon>Echinostomata</taxon>
        <taxon>Echinostomatoidea</taxon>
        <taxon>Echinostomatidae</taxon>
        <taxon>Echinostoma</taxon>
    </lineage>
</organism>
<dbReference type="Gene3D" id="3.30.160.60">
    <property type="entry name" value="Classic Zinc Finger"/>
    <property type="match status" value="1"/>
</dbReference>
<evidence type="ECO:0000256" key="1">
    <source>
        <dbReference type="SAM" id="MobiDB-lite"/>
    </source>
</evidence>
<feature type="domain" description="U1-type" evidence="2">
    <location>
        <begin position="397"/>
        <end position="431"/>
    </location>
</feature>
<keyword evidence="4" id="KW-1185">Reference proteome</keyword>
<dbReference type="Pfam" id="PF12874">
    <property type="entry name" value="zf-met"/>
    <property type="match status" value="1"/>
</dbReference>
<dbReference type="EMBL" id="UZAN01050321">
    <property type="protein sequence ID" value="VDP88147.1"/>
    <property type="molecule type" value="Genomic_DNA"/>
</dbReference>
<name>A0A3P8GGS7_9TREM</name>
<feature type="region of interest" description="Disordered" evidence="1">
    <location>
        <begin position="1"/>
        <end position="44"/>
    </location>
</feature>
<dbReference type="SUPFAM" id="SSF57667">
    <property type="entry name" value="beta-beta-alpha zinc fingers"/>
    <property type="match status" value="1"/>
</dbReference>
<dbReference type="AlphaFoldDB" id="A0A3P8GGS7"/>
<reference evidence="3 4" key="1">
    <citation type="submission" date="2018-11" db="EMBL/GenBank/DDBJ databases">
        <authorList>
            <consortium name="Pathogen Informatics"/>
        </authorList>
    </citation>
    <scope>NUCLEOTIDE SEQUENCE [LARGE SCALE GENOMIC DNA]</scope>
    <source>
        <strain evidence="3 4">Egypt</strain>
    </source>
</reference>
<dbReference type="PANTHER" id="PTHR31434:SF2">
    <property type="entry name" value="S PHASE CYCLIN A-ASSOCIATED PROTEIN IN THE ENDOPLASMIC RETICULUM"/>
    <property type="match status" value="1"/>
</dbReference>
<evidence type="ECO:0000313" key="4">
    <source>
        <dbReference type="Proteomes" id="UP000272942"/>
    </source>
</evidence>
<feature type="compositionally biased region" description="Polar residues" evidence="1">
    <location>
        <begin position="1"/>
        <end position="30"/>
    </location>
</feature>
<dbReference type="PANTHER" id="PTHR31434">
    <property type="entry name" value="S PHASE CYCLIN A-ASSOCIATED PROTEIN IN THE ENDOPLASMIC RETICULUM"/>
    <property type="match status" value="1"/>
</dbReference>
<proteinExistence type="predicted"/>
<evidence type="ECO:0000313" key="3">
    <source>
        <dbReference type="EMBL" id="VDP88147.1"/>
    </source>
</evidence>
<gene>
    <name evidence="3" type="ORF">ECPE_LOCUS11170</name>
</gene>
<dbReference type="SMART" id="SM00451">
    <property type="entry name" value="ZnF_U1"/>
    <property type="match status" value="1"/>
</dbReference>
<accession>A0A3P8GGS7</accession>
<dbReference type="InterPro" id="IPR036236">
    <property type="entry name" value="Znf_C2H2_sf"/>
</dbReference>
<protein>
    <recommendedName>
        <fullName evidence="2">U1-type domain-containing protein</fullName>
    </recommendedName>
</protein>
<dbReference type="OrthoDB" id="71500at2759"/>
<dbReference type="Proteomes" id="UP000272942">
    <property type="component" value="Unassembled WGS sequence"/>
</dbReference>
<evidence type="ECO:0000259" key="2">
    <source>
        <dbReference type="SMART" id="SM00451"/>
    </source>
</evidence>
<dbReference type="InterPro" id="IPR003604">
    <property type="entry name" value="Matrin/U1-like-C_Znf_C2H2"/>
</dbReference>
<dbReference type="InterPro" id="IPR013087">
    <property type="entry name" value="Znf_C2H2_type"/>
</dbReference>
<sequence>MSNNLIRTVSNRPVDSSSVTQPIDNSSVQQPDDHEANLFSTTNPEECAQTPVEEIVRSSSNRLTQASHQLAAALISAPASNGLLFVTEANVKSRIPGHGVQMHEKLSARSRRRTTNSIQELEQKQTRARILRQQHLLERAERVHELSKKVEEVHMQKRLLLHQRRSCLERRLHAAERKRQAELERRVLKAHDEETKGREIAFIQTLEAEQKQHSILTKHEESQARLHELAAERRRRLEEKLCREEAAKGRRRALEASRRARLDALQARWESRAQQLASRAELLEHSRRAAARAKELHREVKIASLEEQQRTHIEQLRTKIQRKYFPMSYQAALYNPLLLNVPPTTTRDFTLFILQQEESERRHQEQLREISRKAFEMSILTHTADDSITAAGMEPYPIQKWCRACQVTIVSEVALKSHLQGKRHQNAVLEAGRNRPWDRSDVVSL</sequence>